<keyword evidence="3" id="KW-1185">Reference proteome</keyword>
<dbReference type="InterPro" id="IPR036732">
    <property type="entry name" value="AFP_Neu5c_C_sf"/>
</dbReference>
<dbReference type="PANTHER" id="PTHR42966:SF1">
    <property type="entry name" value="SIALIC ACID SYNTHASE"/>
    <property type="match status" value="1"/>
</dbReference>
<dbReference type="InterPro" id="IPR051690">
    <property type="entry name" value="PseI-like"/>
</dbReference>
<dbReference type="SUPFAM" id="SSF51269">
    <property type="entry name" value="AFP III-like domain"/>
    <property type="match status" value="1"/>
</dbReference>
<name>A0A1T4Y227_9BACL</name>
<feature type="domain" description="AFP-like" evidence="1">
    <location>
        <begin position="307"/>
        <end position="359"/>
    </location>
</feature>
<dbReference type="NCBIfam" id="TIGR03569">
    <property type="entry name" value="NeuB_NnaB"/>
    <property type="match status" value="1"/>
</dbReference>
<dbReference type="PANTHER" id="PTHR42966">
    <property type="entry name" value="N-ACETYLNEURAMINATE SYNTHASE"/>
    <property type="match status" value="1"/>
</dbReference>
<dbReference type="RefSeq" id="WP_078817267.1">
    <property type="nucleotide sequence ID" value="NZ_FUYJ01000002.1"/>
</dbReference>
<gene>
    <name evidence="2" type="ORF">SAMN04244570_1688</name>
</gene>
<protein>
    <submittedName>
        <fullName evidence="2">N-acetylneuraminate synthase</fullName>
    </submittedName>
</protein>
<dbReference type="Gene3D" id="3.20.20.70">
    <property type="entry name" value="Aldolase class I"/>
    <property type="match status" value="1"/>
</dbReference>
<dbReference type="InterPro" id="IPR013132">
    <property type="entry name" value="PseI/NeuA/B-like_N"/>
</dbReference>
<dbReference type="SUPFAM" id="SSF51569">
    <property type="entry name" value="Aldolase"/>
    <property type="match status" value="1"/>
</dbReference>
<dbReference type="PROSITE" id="PS50844">
    <property type="entry name" value="AFP_LIKE"/>
    <property type="match status" value="1"/>
</dbReference>
<dbReference type="InterPro" id="IPR057736">
    <property type="entry name" value="SAF_PseI/NeuA/NeuB"/>
</dbReference>
<dbReference type="Pfam" id="PF03102">
    <property type="entry name" value="NeuB"/>
    <property type="match status" value="1"/>
</dbReference>
<organism evidence="2 3">
    <name type="scientific">Sporosarcina newyorkensis</name>
    <dbReference type="NCBI Taxonomy" id="759851"/>
    <lineage>
        <taxon>Bacteria</taxon>
        <taxon>Bacillati</taxon>
        <taxon>Bacillota</taxon>
        <taxon>Bacilli</taxon>
        <taxon>Bacillales</taxon>
        <taxon>Caryophanaceae</taxon>
        <taxon>Sporosarcina</taxon>
    </lineage>
</organism>
<dbReference type="GO" id="GO:0047444">
    <property type="term" value="F:N-acylneuraminate-9-phosphate synthase activity"/>
    <property type="evidence" value="ECO:0007669"/>
    <property type="project" value="TreeGrafter"/>
</dbReference>
<dbReference type="InterPro" id="IPR006190">
    <property type="entry name" value="SAF_AFP_Neu5Ac"/>
</dbReference>
<dbReference type="InterPro" id="IPR013785">
    <property type="entry name" value="Aldolase_TIM"/>
</dbReference>
<dbReference type="CDD" id="cd11615">
    <property type="entry name" value="SAF_NeuB_like"/>
    <property type="match status" value="1"/>
</dbReference>
<evidence type="ECO:0000313" key="3">
    <source>
        <dbReference type="Proteomes" id="UP000190042"/>
    </source>
</evidence>
<dbReference type="EMBL" id="FUYJ01000002">
    <property type="protein sequence ID" value="SKA95683.1"/>
    <property type="molecule type" value="Genomic_DNA"/>
</dbReference>
<dbReference type="InterPro" id="IPR020007">
    <property type="entry name" value="NeuB/NeuA"/>
</dbReference>
<dbReference type="GO" id="GO:0016051">
    <property type="term" value="P:carbohydrate biosynthetic process"/>
    <property type="evidence" value="ECO:0007669"/>
    <property type="project" value="InterPro"/>
</dbReference>
<sequence length="359" mass="40004">MNDQIYIIAEAGVNHNGSILLAKQLIDTAKHAGANAVKFQTYKTENLVTKEAQQADYQVDNIGEKTSQFEMLKSLELTYDEFRELKEYCDQKSITFLSTPFDFESVDFLLDEMDMQQVKIPSGELTNSPLLHYIATKRRSIILSTGMATLSQIHEALSFIAYGLALPNHNVEVEAVKEFYSTESAKEVLKKYVTVLHCTTVYPAPPESVNLRAMNQMRKELHLPIGFSDHTTGISIPIAAVSIGAVVIEKHFTLDRKLPGPDHAASLEPSELGKMVSEIRRVEKAMGNGMKEPSSIELANQHAVRKSLVATTTITEGELFTHSNITIKRPGNGMSPNSYWLLLGRPANKSYEKDDLLDE</sequence>
<evidence type="ECO:0000259" key="1">
    <source>
        <dbReference type="PROSITE" id="PS50844"/>
    </source>
</evidence>
<reference evidence="3" key="1">
    <citation type="submission" date="2017-02" db="EMBL/GenBank/DDBJ databases">
        <authorList>
            <person name="Varghese N."/>
            <person name="Submissions S."/>
        </authorList>
    </citation>
    <scope>NUCLEOTIDE SEQUENCE [LARGE SCALE GENOMIC DNA]</scope>
    <source>
        <strain evidence="3">DSM 23966</strain>
    </source>
</reference>
<evidence type="ECO:0000313" key="2">
    <source>
        <dbReference type="EMBL" id="SKA95683.1"/>
    </source>
</evidence>
<proteinExistence type="predicted"/>
<dbReference type="Proteomes" id="UP000190042">
    <property type="component" value="Unassembled WGS sequence"/>
</dbReference>
<dbReference type="Gene3D" id="3.90.1210.10">
    <property type="entry name" value="Antifreeze-like/N-acetylneuraminic acid synthase C-terminal domain"/>
    <property type="match status" value="1"/>
</dbReference>
<accession>A0A1T4Y227</accession>
<dbReference type="AlphaFoldDB" id="A0A1T4Y227"/>